<dbReference type="Proteomes" id="UP000242687">
    <property type="component" value="Unassembled WGS sequence"/>
</dbReference>
<keyword evidence="1" id="KW-0175">Coiled coil</keyword>
<evidence type="ECO:0008006" key="5">
    <source>
        <dbReference type="Google" id="ProtNLM"/>
    </source>
</evidence>
<evidence type="ECO:0000313" key="4">
    <source>
        <dbReference type="Proteomes" id="UP000242687"/>
    </source>
</evidence>
<feature type="chain" id="PRO_5014123511" description="Endosialidase-like protein" evidence="2">
    <location>
        <begin position="20"/>
        <end position="370"/>
    </location>
</feature>
<name>A0A2H9VRA0_9SPHI</name>
<protein>
    <recommendedName>
        <fullName evidence="5">Endosialidase-like protein</fullName>
    </recommendedName>
</protein>
<reference evidence="3 4" key="1">
    <citation type="submission" date="2017-11" db="EMBL/GenBank/DDBJ databases">
        <title>Genomic Encyclopedia of Archaeal and Bacterial Type Strains, Phase II (KMG-II): From Individual Species to Whole Genera.</title>
        <authorList>
            <person name="Goeker M."/>
        </authorList>
    </citation>
    <scope>NUCLEOTIDE SEQUENCE [LARGE SCALE GENOMIC DNA]</scope>
    <source>
        <strain evidence="3 4">DSM 28175</strain>
    </source>
</reference>
<dbReference type="OrthoDB" id="657976at2"/>
<proteinExistence type="predicted"/>
<comment type="caution">
    <text evidence="3">The sequence shown here is derived from an EMBL/GenBank/DDBJ whole genome shotgun (WGS) entry which is preliminary data.</text>
</comment>
<dbReference type="EMBL" id="PGFJ01000001">
    <property type="protein sequence ID" value="PJJ83342.1"/>
    <property type="molecule type" value="Genomic_DNA"/>
</dbReference>
<evidence type="ECO:0000256" key="1">
    <source>
        <dbReference type="SAM" id="Coils"/>
    </source>
</evidence>
<gene>
    <name evidence="3" type="ORF">CLV57_0322</name>
</gene>
<evidence type="ECO:0000313" key="3">
    <source>
        <dbReference type="EMBL" id="PJJ83342.1"/>
    </source>
</evidence>
<keyword evidence="4" id="KW-1185">Reference proteome</keyword>
<evidence type="ECO:0000256" key="2">
    <source>
        <dbReference type="SAM" id="SignalP"/>
    </source>
</evidence>
<keyword evidence="2" id="KW-0732">Signal</keyword>
<dbReference type="RefSeq" id="WP_100339617.1">
    <property type="nucleotide sequence ID" value="NZ_PGFJ01000001.1"/>
</dbReference>
<organism evidence="3 4">
    <name type="scientific">Mucilaginibacter auburnensis</name>
    <dbReference type="NCBI Taxonomy" id="1457233"/>
    <lineage>
        <taxon>Bacteria</taxon>
        <taxon>Pseudomonadati</taxon>
        <taxon>Bacteroidota</taxon>
        <taxon>Sphingobacteriia</taxon>
        <taxon>Sphingobacteriales</taxon>
        <taxon>Sphingobacteriaceae</taxon>
        <taxon>Mucilaginibacter</taxon>
    </lineage>
</organism>
<dbReference type="AlphaFoldDB" id="A0A2H9VRA0"/>
<accession>A0A2H9VRA0</accession>
<sequence>MKQIIPSLMALAVTSSAFAQWSTGTNINNENTGNVGINIGTTTPTIPLTIGDAAGIVRKNSTTPYFLIRGWVDTYLQTVAAPGSNWSRAALSTNLHWNNAAGNWRVDGDLYSDFGSMNFENNGNIAFYTRGTVGSSYDISHSALATYKRLAISNDGIIHIPGRLGVGTTAPISAFQVGDGNNFLSIGQAWAVDLKYGTSYIGFNAGRNNGNWTVRGDGAHNGGAVIYSNIVGDIFFAPLPSTGTGQQTFSDAEVKGKIALHITPEAVVRAKNIRVELTNWPDFVFKPDYKLLTLTEVKNYIDKNHHLPDMPSADEVHKEGIDLGEMNRLLIKKVEELTLYLLEQNRKNEALQKEVATLIKRVDKNYKPKR</sequence>
<feature type="coiled-coil region" evidence="1">
    <location>
        <begin position="334"/>
        <end position="361"/>
    </location>
</feature>
<feature type="signal peptide" evidence="2">
    <location>
        <begin position="1"/>
        <end position="19"/>
    </location>
</feature>